<accession>A0A8E4N7C4</accession>
<dbReference type="Proteomes" id="UP000510927">
    <property type="component" value="Chromosome"/>
</dbReference>
<name>A0A8E4N7C4_ESCFE</name>
<organism evidence="1 2">
    <name type="scientific">Escherichia fergusonii</name>
    <dbReference type="NCBI Taxonomy" id="564"/>
    <lineage>
        <taxon>Bacteria</taxon>
        <taxon>Pseudomonadati</taxon>
        <taxon>Pseudomonadota</taxon>
        <taxon>Gammaproteobacteria</taxon>
        <taxon>Enterobacterales</taxon>
        <taxon>Enterobacteriaceae</taxon>
        <taxon>Escherichia</taxon>
    </lineage>
</organism>
<evidence type="ECO:0000313" key="1">
    <source>
        <dbReference type="EMBL" id="QLN01522.1"/>
    </source>
</evidence>
<proteinExistence type="predicted"/>
<dbReference type="EMBL" id="CP055675">
    <property type="protein sequence ID" value="QLN01522.1"/>
    <property type="molecule type" value="Genomic_DNA"/>
</dbReference>
<reference evidence="1 2" key="1">
    <citation type="submission" date="2020-06" db="EMBL/GenBank/DDBJ databases">
        <title>REHAB project genomes.</title>
        <authorList>
            <person name="Shaw L.P."/>
        </authorList>
    </citation>
    <scope>NUCLEOTIDE SEQUENCE [LARGE SCALE GENOMIC DNA]</scope>
    <source>
        <strain evidence="1 2">RHB28-C13</strain>
    </source>
</reference>
<dbReference type="RefSeq" id="WP_000966854.1">
    <property type="nucleotide sequence ID" value="NZ_CP053045.1"/>
</dbReference>
<dbReference type="AlphaFoldDB" id="A0A8E4N7C4"/>
<gene>
    <name evidence="1" type="ORF">HVY52_17600</name>
</gene>
<evidence type="ECO:0000313" key="2">
    <source>
        <dbReference type="Proteomes" id="UP000510927"/>
    </source>
</evidence>
<sequence length="176" mass="20475">MLYRDLLPIFSERPIFKAPEAERILREQYSIAAPTPVIQEIYYGLAGYDRFQELYGDLNIDQIEWKLIELPTKNFLTIGDNATYPDFLHEVVEDFTTRKGDVFMDDEIKAHWCNFGTWCEPPFFIDRALLKSNTTGLHLMEGHTRVGTLLGAVKYNFVKLANTHKIYYAQAKECIK</sequence>
<protein>
    <submittedName>
        <fullName evidence="1">Uncharacterized protein</fullName>
    </submittedName>
</protein>